<dbReference type="EMBL" id="BPLR01004114">
    <property type="protein sequence ID" value="GIX92308.1"/>
    <property type="molecule type" value="Genomic_DNA"/>
</dbReference>
<keyword evidence="2" id="KW-1185">Reference proteome</keyword>
<protein>
    <submittedName>
        <fullName evidence="1">Uncharacterized protein</fullName>
    </submittedName>
</protein>
<sequence length="111" mass="13037">MPSILAFKRWASLRQKFNTPHYWHRVVAVTKQQCPVVRHPMTHGRRKNETEEWVAKLGRLRNAGTAQESRIRISSQENRISVLLLQDGRQLLPHQLCRAGIRLMFLTEISR</sequence>
<dbReference type="AlphaFoldDB" id="A0AAV4P5L7"/>
<gene>
    <name evidence="1" type="ORF">CEXT_387131</name>
</gene>
<accession>A0AAV4P5L7</accession>
<evidence type="ECO:0000313" key="2">
    <source>
        <dbReference type="Proteomes" id="UP001054945"/>
    </source>
</evidence>
<organism evidence="1 2">
    <name type="scientific">Caerostris extrusa</name>
    <name type="common">Bark spider</name>
    <name type="synonym">Caerostris bankana</name>
    <dbReference type="NCBI Taxonomy" id="172846"/>
    <lineage>
        <taxon>Eukaryota</taxon>
        <taxon>Metazoa</taxon>
        <taxon>Ecdysozoa</taxon>
        <taxon>Arthropoda</taxon>
        <taxon>Chelicerata</taxon>
        <taxon>Arachnida</taxon>
        <taxon>Araneae</taxon>
        <taxon>Araneomorphae</taxon>
        <taxon>Entelegynae</taxon>
        <taxon>Araneoidea</taxon>
        <taxon>Araneidae</taxon>
        <taxon>Caerostris</taxon>
    </lineage>
</organism>
<name>A0AAV4P5L7_CAEEX</name>
<dbReference type="Proteomes" id="UP001054945">
    <property type="component" value="Unassembled WGS sequence"/>
</dbReference>
<evidence type="ECO:0000313" key="1">
    <source>
        <dbReference type="EMBL" id="GIX92308.1"/>
    </source>
</evidence>
<proteinExistence type="predicted"/>
<comment type="caution">
    <text evidence="1">The sequence shown here is derived from an EMBL/GenBank/DDBJ whole genome shotgun (WGS) entry which is preliminary data.</text>
</comment>
<reference evidence="1 2" key="1">
    <citation type="submission" date="2021-06" db="EMBL/GenBank/DDBJ databases">
        <title>Caerostris extrusa draft genome.</title>
        <authorList>
            <person name="Kono N."/>
            <person name="Arakawa K."/>
        </authorList>
    </citation>
    <scope>NUCLEOTIDE SEQUENCE [LARGE SCALE GENOMIC DNA]</scope>
</reference>